<protein>
    <submittedName>
        <fullName evidence="1">LysR family transcriptional regulator</fullName>
    </submittedName>
</protein>
<dbReference type="Proteomes" id="UP000325273">
    <property type="component" value="Unassembled WGS sequence"/>
</dbReference>
<proteinExistence type="predicted"/>
<gene>
    <name evidence="1" type="ORF">FVF58_47720</name>
</gene>
<name>A0A5B0G2X8_9BURK</name>
<feature type="non-terminal residue" evidence="1">
    <location>
        <position position="1"/>
    </location>
</feature>
<dbReference type="EMBL" id="VTUZ01000073">
    <property type="protein sequence ID" value="KAA0997784.1"/>
    <property type="molecule type" value="Genomic_DNA"/>
</dbReference>
<keyword evidence="2" id="KW-1185">Reference proteome</keyword>
<evidence type="ECO:0000313" key="2">
    <source>
        <dbReference type="Proteomes" id="UP000325273"/>
    </source>
</evidence>
<organism evidence="1 2">
    <name type="scientific">Paraburkholderia panacisoli</name>
    <dbReference type="NCBI Taxonomy" id="2603818"/>
    <lineage>
        <taxon>Bacteria</taxon>
        <taxon>Pseudomonadati</taxon>
        <taxon>Pseudomonadota</taxon>
        <taxon>Betaproteobacteria</taxon>
        <taxon>Burkholderiales</taxon>
        <taxon>Burkholderiaceae</taxon>
        <taxon>Paraburkholderia</taxon>
    </lineage>
</organism>
<comment type="caution">
    <text evidence="1">The sequence shown here is derived from an EMBL/GenBank/DDBJ whole genome shotgun (WGS) entry which is preliminary data.</text>
</comment>
<sequence>YASRQYLDAKIRTFVDFLREAVPKALAEDEAALCPSARP</sequence>
<accession>A0A5B0G2X8</accession>
<dbReference type="AlphaFoldDB" id="A0A5B0G2X8"/>
<evidence type="ECO:0000313" key="1">
    <source>
        <dbReference type="EMBL" id="KAA0997784.1"/>
    </source>
</evidence>
<reference evidence="1 2" key="1">
    <citation type="submission" date="2019-08" db="EMBL/GenBank/DDBJ databases">
        <title>Paraburkholderia sp. DCY113.</title>
        <authorList>
            <person name="Kang J."/>
        </authorList>
    </citation>
    <scope>NUCLEOTIDE SEQUENCE [LARGE SCALE GENOMIC DNA]</scope>
    <source>
        <strain evidence="1 2">DCY113</strain>
    </source>
</reference>